<evidence type="ECO:0000313" key="2">
    <source>
        <dbReference type="EMBL" id="KKN17454.1"/>
    </source>
</evidence>
<protein>
    <recommendedName>
        <fullName evidence="1">YopA central domain-containing protein</fullName>
    </recommendedName>
</protein>
<dbReference type="InterPro" id="IPR058684">
    <property type="entry name" value="YopA_M"/>
</dbReference>
<gene>
    <name evidence="2" type="ORF">LCGC14_0965620</name>
</gene>
<accession>A0A0F9NHK4</accession>
<comment type="caution">
    <text evidence="2">The sequence shown here is derived from an EMBL/GenBank/DDBJ whole genome shotgun (WGS) entry which is preliminary data.</text>
</comment>
<name>A0A0F9NHK4_9ZZZZ</name>
<dbReference type="EMBL" id="LAZR01003518">
    <property type="protein sequence ID" value="KKN17454.1"/>
    <property type="molecule type" value="Genomic_DNA"/>
</dbReference>
<proteinExistence type="predicted"/>
<sequence length="447" mass="49809">MAKAWDTSEVASPAYILPEPNGVLSLGKERVRLTLGKKPITADADVLMRLVPSPRALLRIRLSDPADGLRALADEDSLVNVRFLAWKITVECLKARFDGSELTLIPTRDPLCLGSPKTRLKAVTFHLLNFPAVFSRNITSAKVKKATLRLDHLVLSGGGWRVVLSSLPTTRDHVKLIRNSGGYGFTHAGRIVREDGRTFAGQSVNDFLTALHLYLSFARGFWSSPNLAVGYTGRGKSTWTQWGAGQCSRWRSVRSWFDGRHGSLLAEAFPGFLRRRNQELWRAPIMKAIALYLASNTPHVDTGIVLTQTALELLSWVYVVKEQKLISAAGFNDLRSSDRLRLLCSSLGMPLSIPACLKEMAKAGKPKKWLDAMHAITEIRNSIVHPQHKRSGKYNDVLYEAWNLGLWYLELLLLRLFGHDGKYGNRLVQKYVGEVEDVPWATKAAGS</sequence>
<dbReference type="AlphaFoldDB" id="A0A0F9NHK4"/>
<feature type="domain" description="YopA central" evidence="1">
    <location>
        <begin position="116"/>
        <end position="253"/>
    </location>
</feature>
<dbReference type="Pfam" id="PF26308">
    <property type="entry name" value="YopA_M"/>
    <property type="match status" value="1"/>
</dbReference>
<evidence type="ECO:0000259" key="1">
    <source>
        <dbReference type="Pfam" id="PF26308"/>
    </source>
</evidence>
<reference evidence="2" key="1">
    <citation type="journal article" date="2015" name="Nature">
        <title>Complex archaea that bridge the gap between prokaryotes and eukaryotes.</title>
        <authorList>
            <person name="Spang A."/>
            <person name="Saw J.H."/>
            <person name="Jorgensen S.L."/>
            <person name="Zaremba-Niedzwiedzka K."/>
            <person name="Martijn J."/>
            <person name="Lind A.E."/>
            <person name="van Eijk R."/>
            <person name="Schleper C."/>
            <person name="Guy L."/>
            <person name="Ettema T.J."/>
        </authorList>
    </citation>
    <scope>NUCLEOTIDE SEQUENCE</scope>
</reference>
<organism evidence="2">
    <name type="scientific">marine sediment metagenome</name>
    <dbReference type="NCBI Taxonomy" id="412755"/>
    <lineage>
        <taxon>unclassified sequences</taxon>
        <taxon>metagenomes</taxon>
        <taxon>ecological metagenomes</taxon>
    </lineage>
</organism>